<reference evidence="2" key="1">
    <citation type="submission" date="2017-09" db="EMBL/GenBank/DDBJ databases">
        <title>Contemporary evolution of a Lepidopteran species, Heliothis virescens, in response to modern agricultural practices.</title>
        <authorList>
            <person name="Fritz M.L."/>
            <person name="Deyonke A.M."/>
            <person name="Papanicolaou A."/>
            <person name="Micinski S."/>
            <person name="Westbrook J."/>
            <person name="Gould F."/>
        </authorList>
    </citation>
    <scope>NUCLEOTIDE SEQUENCE [LARGE SCALE GENOMIC DNA]</scope>
    <source>
        <strain evidence="2">HvINT-</strain>
        <tissue evidence="2">Whole body</tissue>
    </source>
</reference>
<dbReference type="EMBL" id="NWSH01001302">
    <property type="protein sequence ID" value="PCG71788.1"/>
    <property type="molecule type" value="Genomic_DNA"/>
</dbReference>
<proteinExistence type="predicted"/>
<dbReference type="AlphaFoldDB" id="A0A2A4JJ91"/>
<gene>
    <name evidence="2" type="ORF">B5V51_1514</name>
</gene>
<feature type="compositionally biased region" description="Basic and acidic residues" evidence="1">
    <location>
        <begin position="33"/>
        <end position="42"/>
    </location>
</feature>
<evidence type="ECO:0000313" key="2">
    <source>
        <dbReference type="EMBL" id="PCG71788.1"/>
    </source>
</evidence>
<organism evidence="2">
    <name type="scientific">Heliothis virescens</name>
    <name type="common">Tobacco budworm moth</name>
    <dbReference type="NCBI Taxonomy" id="7102"/>
    <lineage>
        <taxon>Eukaryota</taxon>
        <taxon>Metazoa</taxon>
        <taxon>Ecdysozoa</taxon>
        <taxon>Arthropoda</taxon>
        <taxon>Hexapoda</taxon>
        <taxon>Insecta</taxon>
        <taxon>Pterygota</taxon>
        <taxon>Neoptera</taxon>
        <taxon>Endopterygota</taxon>
        <taxon>Lepidoptera</taxon>
        <taxon>Glossata</taxon>
        <taxon>Ditrysia</taxon>
        <taxon>Noctuoidea</taxon>
        <taxon>Noctuidae</taxon>
        <taxon>Heliothinae</taxon>
        <taxon>Heliothis</taxon>
    </lineage>
</organism>
<name>A0A2A4JJ91_HELVI</name>
<feature type="region of interest" description="Disordered" evidence="1">
    <location>
        <begin position="32"/>
        <end position="59"/>
    </location>
</feature>
<dbReference type="Gene3D" id="3.40.630.30">
    <property type="match status" value="1"/>
</dbReference>
<evidence type="ECO:0008006" key="3">
    <source>
        <dbReference type="Google" id="ProtNLM"/>
    </source>
</evidence>
<accession>A0A2A4JJ91</accession>
<evidence type="ECO:0000256" key="1">
    <source>
        <dbReference type="SAM" id="MobiDB-lite"/>
    </source>
</evidence>
<sequence length="303" mass="34206">MSALSSLFRLFTAKQNFRKPQVVFSCICSPRRTHSDKQDVNSKHAVVSSKVQGTENEDRVRVRRARPADVPRVLRFVREHAKSAWPGLVSPPSASHLVICDYVARALAQGHSMLAEQQESRRGWSQIRGLALGMSVCPWDASILERWARCVRCSRSRRLMHFTAHCLRAPALHDKYHVHNILQIILIVPHDCPKNTEIVQVLVKNAIQRGRDVGFPVLRFDVTNEAVANALEELKLKKEWQLTYDVVPDALKDKSTRITETNAGSETTDENAPVAGNFISVYTAFTDESMENLNDDTDVKQNV</sequence>
<protein>
    <recommendedName>
        <fullName evidence="3">N-acetyltransferase domain-containing protein</fullName>
    </recommendedName>
</protein>
<comment type="caution">
    <text evidence="2">The sequence shown here is derived from an EMBL/GenBank/DDBJ whole genome shotgun (WGS) entry which is preliminary data.</text>
</comment>